<dbReference type="InterPro" id="IPR036388">
    <property type="entry name" value="WH-like_DNA-bd_sf"/>
</dbReference>
<dbReference type="Gene3D" id="3.40.190.290">
    <property type="match status" value="1"/>
</dbReference>
<keyword evidence="7" id="KW-1185">Reference proteome</keyword>
<dbReference type="Pfam" id="PF03466">
    <property type="entry name" value="LysR_substrate"/>
    <property type="match status" value="1"/>
</dbReference>
<dbReference type="SUPFAM" id="SSF46785">
    <property type="entry name" value="Winged helix' DNA-binding domain"/>
    <property type="match status" value="1"/>
</dbReference>
<dbReference type="InterPro" id="IPR050950">
    <property type="entry name" value="HTH-type_LysR_regulators"/>
</dbReference>
<dbReference type="STRING" id="47866.GA0074694_4110"/>
<evidence type="ECO:0000256" key="4">
    <source>
        <dbReference type="ARBA" id="ARBA00023163"/>
    </source>
</evidence>
<keyword evidence="2" id="KW-0805">Transcription regulation</keyword>
<dbReference type="InterPro" id="IPR000847">
    <property type="entry name" value="LysR_HTH_N"/>
</dbReference>
<dbReference type="InterPro" id="IPR036390">
    <property type="entry name" value="WH_DNA-bd_sf"/>
</dbReference>
<comment type="similarity">
    <text evidence="1">Belongs to the LysR transcriptional regulatory family.</text>
</comment>
<dbReference type="SUPFAM" id="SSF53850">
    <property type="entry name" value="Periplasmic binding protein-like II"/>
    <property type="match status" value="1"/>
</dbReference>
<dbReference type="PRINTS" id="PR00039">
    <property type="entry name" value="HTHLYSR"/>
</dbReference>
<dbReference type="RefSeq" id="WP_091460668.1">
    <property type="nucleotide sequence ID" value="NZ_FMHU01000002.1"/>
</dbReference>
<dbReference type="GO" id="GO:0005829">
    <property type="term" value="C:cytosol"/>
    <property type="evidence" value="ECO:0007669"/>
    <property type="project" value="TreeGrafter"/>
</dbReference>
<dbReference type="CDD" id="cd05466">
    <property type="entry name" value="PBP2_LTTR_substrate"/>
    <property type="match status" value="1"/>
</dbReference>
<dbReference type="FunFam" id="1.10.10.10:FF:000001">
    <property type="entry name" value="LysR family transcriptional regulator"/>
    <property type="match status" value="1"/>
</dbReference>
<proteinExistence type="inferred from homology"/>
<dbReference type="InterPro" id="IPR005119">
    <property type="entry name" value="LysR_subst-bd"/>
</dbReference>
<evidence type="ECO:0000256" key="1">
    <source>
        <dbReference type="ARBA" id="ARBA00009437"/>
    </source>
</evidence>
<accession>A0A1C6S6Y9</accession>
<evidence type="ECO:0000256" key="3">
    <source>
        <dbReference type="ARBA" id="ARBA00023125"/>
    </source>
</evidence>
<gene>
    <name evidence="6" type="ORF">GA0074694_4110</name>
</gene>
<dbReference type="PROSITE" id="PS50931">
    <property type="entry name" value="HTH_LYSR"/>
    <property type="match status" value="1"/>
</dbReference>
<dbReference type="EMBL" id="FMHU01000002">
    <property type="protein sequence ID" value="SCL25036.1"/>
    <property type="molecule type" value="Genomic_DNA"/>
</dbReference>
<reference evidence="7" key="1">
    <citation type="submission" date="2016-06" db="EMBL/GenBank/DDBJ databases">
        <authorList>
            <person name="Varghese N."/>
        </authorList>
    </citation>
    <scope>NUCLEOTIDE SEQUENCE [LARGE SCALE GENOMIC DNA]</scope>
    <source>
        <strain evidence="7">DSM 46123</strain>
    </source>
</reference>
<evidence type="ECO:0000313" key="7">
    <source>
        <dbReference type="Proteomes" id="UP000198906"/>
    </source>
</evidence>
<dbReference type="Proteomes" id="UP000198906">
    <property type="component" value="Unassembled WGS sequence"/>
</dbReference>
<keyword evidence="3 6" id="KW-0238">DNA-binding</keyword>
<dbReference type="PANTHER" id="PTHR30419:SF31">
    <property type="entry name" value="BLR3139 PROTEIN"/>
    <property type="match status" value="1"/>
</dbReference>
<name>A0A1C6S6Y9_9ACTN</name>
<protein>
    <submittedName>
        <fullName evidence="6">DNA-binding transcriptional regulator, LysR family</fullName>
    </submittedName>
</protein>
<evidence type="ECO:0000256" key="2">
    <source>
        <dbReference type="ARBA" id="ARBA00023015"/>
    </source>
</evidence>
<sequence>MLLRYLEYLDALARVRHFARAAEVCHVSQPALSAGIRKLETELGVQVVQRGHRFEGFTPEGERVVASARRMLAERDALCHDLTAMRGALSGVLRIGAIPTALTAVALLTEPFSARHPLVRLAVESLSSRQIVRQLAAFELDVGITYIDGEPLGAVRTVALYRERYLLLTPEGGPFAGRNSIGWAELSEVPLCLLPPNMENRRILNQHFAEAGVTILPKLESDTLSVLYAHVSTHRWSTVVAQPWLHAFGVPDGMQLIPIARPQRAHHVGLVLAGREPPPMLARALLDVATTLDMRAELERLINRHTRRSAA</sequence>
<feature type="domain" description="HTH lysR-type" evidence="5">
    <location>
        <begin position="1"/>
        <end position="58"/>
    </location>
</feature>
<dbReference type="GO" id="GO:0003677">
    <property type="term" value="F:DNA binding"/>
    <property type="evidence" value="ECO:0007669"/>
    <property type="project" value="UniProtKB-KW"/>
</dbReference>
<dbReference type="PANTHER" id="PTHR30419">
    <property type="entry name" value="HTH-TYPE TRANSCRIPTIONAL REGULATOR YBHD"/>
    <property type="match status" value="1"/>
</dbReference>
<dbReference type="Gene3D" id="1.10.10.10">
    <property type="entry name" value="Winged helix-like DNA-binding domain superfamily/Winged helix DNA-binding domain"/>
    <property type="match status" value="1"/>
</dbReference>
<dbReference type="Pfam" id="PF00126">
    <property type="entry name" value="HTH_1"/>
    <property type="match status" value="1"/>
</dbReference>
<keyword evidence="4" id="KW-0804">Transcription</keyword>
<organism evidence="6 7">
    <name type="scientific">Micromonospora inyonensis</name>
    <dbReference type="NCBI Taxonomy" id="47866"/>
    <lineage>
        <taxon>Bacteria</taxon>
        <taxon>Bacillati</taxon>
        <taxon>Actinomycetota</taxon>
        <taxon>Actinomycetes</taxon>
        <taxon>Micromonosporales</taxon>
        <taxon>Micromonosporaceae</taxon>
        <taxon>Micromonospora</taxon>
    </lineage>
</organism>
<evidence type="ECO:0000313" key="6">
    <source>
        <dbReference type="EMBL" id="SCL25036.1"/>
    </source>
</evidence>
<dbReference type="GO" id="GO:0003700">
    <property type="term" value="F:DNA-binding transcription factor activity"/>
    <property type="evidence" value="ECO:0007669"/>
    <property type="project" value="InterPro"/>
</dbReference>
<evidence type="ECO:0000259" key="5">
    <source>
        <dbReference type="PROSITE" id="PS50931"/>
    </source>
</evidence>
<dbReference type="AlphaFoldDB" id="A0A1C6S6Y9"/>